<dbReference type="EMBL" id="HAEA01011562">
    <property type="protein sequence ID" value="SBQ40042.1"/>
    <property type="molecule type" value="Transcribed_RNA"/>
</dbReference>
<organism evidence="2">
    <name type="scientific">Nothobranchius kadleci</name>
    <name type="common">African annual killifish</name>
    <dbReference type="NCBI Taxonomy" id="1051664"/>
    <lineage>
        <taxon>Eukaryota</taxon>
        <taxon>Metazoa</taxon>
        <taxon>Chordata</taxon>
        <taxon>Craniata</taxon>
        <taxon>Vertebrata</taxon>
        <taxon>Euteleostomi</taxon>
        <taxon>Actinopterygii</taxon>
        <taxon>Neopterygii</taxon>
        <taxon>Teleostei</taxon>
        <taxon>Neoteleostei</taxon>
        <taxon>Acanthomorphata</taxon>
        <taxon>Ovalentaria</taxon>
        <taxon>Atherinomorphae</taxon>
        <taxon>Cyprinodontiformes</taxon>
        <taxon>Nothobranchiidae</taxon>
        <taxon>Nothobranchius</taxon>
    </lineage>
</organism>
<dbReference type="AlphaFoldDB" id="A0A1A8E1J0"/>
<evidence type="ECO:0000256" key="1">
    <source>
        <dbReference type="SAM" id="Phobius"/>
    </source>
</evidence>
<keyword evidence="1" id="KW-1133">Transmembrane helix</keyword>
<reference evidence="2" key="2">
    <citation type="submission" date="2016-06" db="EMBL/GenBank/DDBJ databases">
        <title>The genome of a short-lived fish provides insights into sex chromosome evolution and the genetic control of aging.</title>
        <authorList>
            <person name="Reichwald K."/>
            <person name="Felder M."/>
            <person name="Petzold A."/>
            <person name="Koch P."/>
            <person name="Groth M."/>
            <person name="Platzer M."/>
        </authorList>
    </citation>
    <scope>NUCLEOTIDE SEQUENCE</scope>
    <source>
        <tissue evidence="2">Brain</tissue>
    </source>
</reference>
<protein>
    <submittedName>
        <fullName evidence="2">Intersectin 2b</fullName>
    </submittedName>
</protein>
<accession>A0A1A8E1J0</accession>
<sequence>QTAKHGFRWQKVKHSEFLLLIDLTPSYLIIAIIGPATS</sequence>
<keyword evidence="1" id="KW-0812">Transmembrane</keyword>
<gene>
    <name evidence="2" type="primary">ITSN2B</name>
</gene>
<evidence type="ECO:0000313" key="2">
    <source>
        <dbReference type="EMBL" id="SBQ40042.1"/>
    </source>
</evidence>
<feature type="non-terminal residue" evidence="2">
    <location>
        <position position="1"/>
    </location>
</feature>
<keyword evidence="1" id="KW-0472">Membrane</keyword>
<name>A0A1A8E1J0_NOTKA</name>
<reference evidence="2" key="1">
    <citation type="submission" date="2016-05" db="EMBL/GenBank/DDBJ databases">
        <authorList>
            <person name="Lavstsen T."/>
            <person name="Jespersen J.S."/>
        </authorList>
    </citation>
    <scope>NUCLEOTIDE SEQUENCE</scope>
    <source>
        <tissue evidence="2">Brain</tissue>
    </source>
</reference>
<proteinExistence type="predicted"/>
<feature type="transmembrane region" description="Helical" evidence="1">
    <location>
        <begin position="17"/>
        <end position="36"/>
    </location>
</feature>